<dbReference type="AlphaFoldDB" id="A0A6M3JNV4"/>
<keyword evidence="1" id="KW-1133">Transmembrane helix</keyword>
<evidence type="ECO:0000313" key="3">
    <source>
        <dbReference type="EMBL" id="QJA90234.1"/>
    </source>
</evidence>
<gene>
    <name evidence="2" type="ORF">MM415A03030_0002</name>
    <name evidence="3" type="ORF">MM415B02414_0007</name>
</gene>
<proteinExistence type="predicted"/>
<accession>A0A6M3JNV4</accession>
<keyword evidence="1" id="KW-0472">Membrane</keyword>
<name>A0A6M3JNV4_9ZZZZ</name>
<dbReference type="EMBL" id="MT141901">
    <property type="protein sequence ID" value="QJA71804.1"/>
    <property type="molecule type" value="Genomic_DNA"/>
</dbReference>
<organism evidence="2">
    <name type="scientific">viral metagenome</name>
    <dbReference type="NCBI Taxonomy" id="1070528"/>
    <lineage>
        <taxon>unclassified sequences</taxon>
        <taxon>metagenomes</taxon>
        <taxon>organismal metagenomes</taxon>
    </lineage>
</organism>
<evidence type="ECO:0000256" key="1">
    <source>
        <dbReference type="SAM" id="Phobius"/>
    </source>
</evidence>
<keyword evidence="1" id="KW-0812">Transmembrane</keyword>
<sequence length="72" mass="8423">MLDKFSGWLLGIIGTIIGFLCVDNIRFRRSLPKEYVLKEDFVRITNENRQDHQIMLTKLDAIRDKLDGKADK</sequence>
<evidence type="ECO:0000313" key="2">
    <source>
        <dbReference type="EMBL" id="QJA71804.1"/>
    </source>
</evidence>
<feature type="transmembrane region" description="Helical" evidence="1">
    <location>
        <begin position="6"/>
        <end position="25"/>
    </location>
</feature>
<reference evidence="2" key="1">
    <citation type="submission" date="2020-03" db="EMBL/GenBank/DDBJ databases">
        <title>The deep terrestrial virosphere.</title>
        <authorList>
            <person name="Holmfeldt K."/>
            <person name="Nilsson E."/>
            <person name="Simone D."/>
            <person name="Lopez-Fernandez M."/>
            <person name="Wu X."/>
            <person name="de Brujin I."/>
            <person name="Lundin D."/>
            <person name="Andersson A."/>
            <person name="Bertilsson S."/>
            <person name="Dopson M."/>
        </authorList>
    </citation>
    <scope>NUCLEOTIDE SEQUENCE</scope>
    <source>
        <strain evidence="2">MM415A03030</strain>
        <strain evidence="3">MM415B02414</strain>
    </source>
</reference>
<dbReference type="EMBL" id="MT142899">
    <property type="protein sequence ID" value="QJA90234.1"/>
    <property type="molecule type" value="Genomic_DNA"/>
</dbReference>
<protein>
    <submittedName>
        <fullName evidence="2">Uncharacterized protein</fullName>
    </submittedName>
</protein>